<evidence type="ECO:0000313" key="2">
    <source>
        <dbReference type="EMBL" id="CAD5222937.1"/>
    </source>
</evidence>
<dbReference type="Proteomes" id="UP000783686">
    <property type="component" value="Unassembled WGS sequence"/>
</dbReference>
<evidence type="ECO:0000256" key="1">
    <source>
        <dbReference type="SAM" id="Phobius"/>
    </source>
</evidence>
<evidence type="ECO:0000313" key="3">
    <source>
        <dbReference type="Proteomes" id="UP000614601"/>
    </source>
</evidence>
<protein>
    <submittedName>
        <fullName evidence="2">Uncharacterized protein</fullName>
    </submittedName>
</protein>
<sequence length="154" mass="16740">MTASDSQYKCCCNTHVHNAIIAIAIVGWLSGGGALIFIIISFLWPFLPLPMLAGLGNLLLLLGGVPRRLVFTVKAYKYLTQVLSEHYHPRDAVMIQQNQAGFSPSYSQVQQGGAYPGQGFQVPPGGFTGYPPVHSDSRHEFKPPVGGQQIYPNV</sequence>
<keyword evidence="1" id="KW-1133">Transmembrane helix</keyword>
<dbReference type="EMBL" id="CAJFCW020000005">
    <property type="protein sequence ID" value="CAG9117033.1"/>
    <property type="molecule type" value="Genomic_DNA"/>
</dbReference>
<keyword evidence="1" id="KW-0472">Membrane</keyword>
<reference evidence="2" key="1">
    <citation type="submission" date="2020-09" db="EMBL/GenBank/DDBJ databases">
        <authorList>
            <person name="Kikuchi T."/>
        </authorList>
    </citation>
    <scope>NUCLEOTIDE SEQUENCE</scope>
    <source>
        <strain evidence="2">SH1</strain>
    </source>
</reference>
<dbReference type="Proteomes" id="UP000614601">
    <property type="component" value="Unassembled WGS sequence"/>
</dbReference>
<feature type="transmembrane region" description="Helical" evidence="1">
    <location>
        <begin position="20"/>
        <end position="40"/>
    </location>
</feature>
<keyword evidence="3" id="KW-1185">Reference proteome</keyword>
<comment type="caution">
    <text evidence="2">The sequence shown here is derived from an EMBL/GenBank/DDBJ whole genome shotgun (WGS) entry which is preliminary data.</text>
</comment>
<proteinExistence type="predicted"/>
<keyword evidence="1" id="KW-0812">Transmembrane</keyword>
<gene>
    <name evidence="2" type="ORF">BOKJ2_LOCUS9893</name>
</gene>
<accession>A0A811L5I1</accession>
<dbReference type="EMBL" id="CAJFDH010000005">
    <property type="protein sequence ID" value="CAD5222937.1"/>
    <property type="molecule type" value="Genomic_DNA"/>
</dbReference>
<name>A0A811L5I1_9BILA</name>
<organism evidence="2 3">
    <name type="scientific">Bursaphelenchus okinawaensis</name>
    <dbReference type="NCBI Taxonomy" id="465554"/>
    <lineage>
        <taxon>Eukaryota</taxon>
        <taxon>Metazoa</taxon>
        <taxon>Ecdysozoa</taxon>
        <taxon>Nematoda</taxon>
        <taxon>Chromadorea</taxon>
        <taxon>Rhabditida</taxon>
        <taxon>Tylenchina</taxon>
        <taxon>Tylenchomorpha</taxon>
        <taxon>Aphelenchoidea</taxon>
        <taxon>Aphelenchoididae</taxon>
        <taxon>Bursaphelenchus</taxon>
    </lineage>
</organism>
<feature type="transmembrane region" description="Helical" evidence="1">
    <location>
        <begin position="46"/>
        <end position="65"/>
    </location>
</feature>
<dbReference type="AlphaFoldDB" id="A0A811L5I1"/>